<reference evidence="2 3" key="1">
    <citation type="submission" date="2018-12" db="EMBL/GenBank/DDBJ databases">
        <title>The Draft Genome Sequence of the Soil Bacterium Pedobacter tournemirensis R1.</title>
        <authorList>
            <person name="He J."/>
        </authorList>
    </citation>
    <scope>NUCLEOTIDE SEQUENCE [LARGE SCALE GENOMIC DNA]</scope>
    <source>
        <strain evidence="2 3">R1</strain>
    </source>
</reference>
<dbReference type="PANTHER" id="PTHR30189:SF1">
    <property type="entry name" value="LPS-ASSEMBLY PROTEIN LPTD"/>
    <property type="match status" value="1"/>
</dbReference>
<dbReference type="InterPro" id="IPR045659">
    <property type="entry name" value="LptD_2"/>
</dbReference>
<proteinExistence type="predicted"/>
<evidence type="ECO:0000313" key="3">
    <source>
        <dbReference type="Proteomes" id="UP000290848"/>
    </source>
</evidence>
<sequence length="873" mass="98424">MSAALNLAAQQTPSRLNTSITDTIKTDSVKRDTAGMDSVSVKTATGLNSEIKYTAEDSIKFSIDGSIIYLYGKGRIYYEDLELDADYIRIEQKSKMLFASGKKDKYSVYRGRPIFKQGSDAPVTTDSLIFNFETKKGKAFGTATSADEGYIQARQFKKNEFNEGFLKDGIYSTCSLPEPYTHFGIHIDKGIITEKQVIAKSAYLEIEHIPIYFAYLPFGFFPKTNKRSSGFRFPTFGEDATRGFYMQGIGWYLGINDYWDADITGTLYSKGSYDISTVGRYKKNYKYNGSLTFNYASTKDPNGIEGTPSNRASKDFRVSWHHTQDQAARPGSNFGASVDFGTSAYNTNSRVGGTYNYGSLVQNTMSSSINYSTNLFDGLFNFSTSLSHRQDLTSKTVNLTLPQFNLGLTQQINPFDSKDRVGEQKWYQKISFNYSLAGENTFNGQESDLFSKGTLSKFQNSFRHAIPVNLTLNVLKVLQFNTGVNYNELWTFQTLRKRFDPTVSGSVKTDTVQGFARNYNYSLTGGFSTKLYGKVNFKKGNLVALRHVMSPSVNFSYSPDFTDPKFGFYREIAGLPIDNTDYADSIRKFVIRDPRYSIFQSGGGGPRQASIGFSLDNNIDAKKRTKSDTSASTENVSIIQGLNFRGNYNFAADSLKLSPISFSGRTAFFKQKIGLNFGGTFDPYQVVNINGSPYRINRFTFKDGKLARLTNFNLSTDFSFNSAALAKRNEELRKKQDDPNISPAQQQDIRSILMNPNYYVDFNVPWNFSASYSFNYSNNGITSTITNTLNFNGDFSLTQKWKIQFNSGYDFRSKKISQSQFSINRDLHCWDMAVSWIPFGTYKSYNINIRVRASILQDLKLSRRSASINPYAD</sequence>
<dbReference type="Proteomes" id="UP000290848">
    <property type="component" value="Unassembled WGS sequence"/>
</dbReference>
<evidence type="ECO:0000259" key="1">
    <source>
        <dbReference type="Pfam" id="PF19838"/>
    </source>
</evidence>
<comment type="caution">
    <text evidence="2">The sequence shown here is derived from an EMBL/GenBank/DDBJ whole genome shotgun (WGS) entry which is preliminary data.</text>
</comment>
<evidence type="ECO:0000313" key="2">
    <source>
        <dbReference type="EMBL" id="RXF72613.1"/>
    </source>
</evidence>
<dbReference type="Pfam" id="PF19838">
    <property type="entry name" value="LptD_2"/>
    <property type="match status" value="1"/>
</dbReference>
<organism evidence="2 3">
    <name type="scientific">Arcticibacter tournemirensis</name>
    <dbReference type="NCBI Taxonomy" id="699437"/>
    <lineage>
        <taxon>Bacteria</taxon>
        <taxon>Pseudomonadati</taxon>
        <taxon>Bacteroidota</taxon>
        <taxon>Sphingobacteriia</taxon>
        <taxon>Sphingobacteriales</taxon>
        <taxon>Sphingobacteriaceae</taxon>
        <taxon>Arcticibacter</taxon>
    </lineage>
</organism>
<gene>
    <name evidence="2" type="ORF">EKH83_01790</name>
</gene>
<dbReference type="GO" id="GO:0009279">
    <property type="term" value="C:cell outer membrane"/>
    <property type="evidence" value="ECO:0007669"/>
    <property type="project" value="TreeGrafter"/>
</dbReference>
<dbReference type="InterPro" id="IPR050218">
    <property type="entry name" value="LptD"/>
</dbReference>
<accession>A0A4Q0MH53</accession>
<dbReference type="PANTHER" id="PTHR30189">
    <property type="entry name" value="LPS-ASSEMBLY PROTEIN"/>
    <property type="match status" value="1"/>
</dbReference>
<name>A0A4Q0MH53_9SPHI</name>
<protein>
    <submittedName>
        <fullName evidence="2">LPS-assembly protein LptD</fullName>
    </submittedName>
</protein>
<dbReference type="AlphaFoldDB" id="A0A4Q0MH53"/>
<dbReference type="GO" id="GO:1990351">
    <property type="term" value="C:transporter complex"/>
    <property type="evidence" value="ECO:0007669"/>
    <property type="project" value="TreeGrafter"/>
</dbReference>
<feature type="domain" description="LPS-assembly protein LptD central" evidence="1">
    <location>
        <begin position="197"/>
        <end position="684"/>
    </location>
</feature>
<dbReference type="EMBL" id="RXOC01000001">
    <property type="protein sequence ID" value="RXF72613.1"/>
    <property type="molecule type" value="Genomic_DNA"/>
</dbReference>